<evidence type="ECO:0000313" key="3">
    <source>
        <dbReference type="Proteomes" id="UP001596407"/>
    </source>
</evidence>
<dbReference type="EMBL" id="JBHSZH010000005">
    <property type="protein sequence ID" value="MFC7079839.1"/>
    <property type="molecule type" value="Genomic_DNA"/>
</dbReference>
<organism evidence="2 3">
    <name type="scientific">Halorussus caseinilyticus</name>
    <dbReference type="NCBI Taxonomy" id="3034025"/>
    <lineage>
        <taxon>Archaea</taxon>
        <taxon>Methanobacteriati</taxon>
        <taxon>Methanobacteriota</taxon>
        <taxon>Stenosarchaea group</taxon>
        <taxon>Halobacteria</taxon>
        <taxon>Halobacteriales</taxon>
        <taxon>Haladaptataceae</taxon>
        <taxon>Halorussus</taxon>
    </lineage>
</organism>
<dbReference type="InterPro" id="IPR001387">
    <property type="entry name" value="Cro/C1-type_HTH"/>
</dbReference>
<proteinExistence type="predicted"/>
<sequence length="34" mass="3853">MPEGGLTQQKIAEECGVSPRAIRKYMEKFSIPTR</sequence>
<accession>A0ABD5WKY2</accession>
<reference evidence="2 3" key="1">
    <citation type="journal article" date="2019" name="Int. J. Syst. Evol. Microbiol.">
        <title>The Global Catalogue of Microorganisms (GCM) 10K type strain sequencing project: providing services to taxonomists for standard genome sequencing and annotation.</title>
        <authorList>
            <consortium name="The Broad Institute Genomics Platform"/>
            <consortium name="The Broad Institute Genome Sequencing Center for Infectious Disease"/>
            <person name="Wu L."/>
            <person name="Ma J."/>
        </authorList>
    </citation>
    <scope>NUCLEOTIDE SEQUENCE [LARGE SCALE GENOMIC DNA]</scope>
    <source>
        <strain evidence="2 3">DT72</strain>
    </source>
</reference>
<evidence type="ECO:0000259" key="1">
    <source>
        <dbReference type="Pfam" id="PF01381"/>
    </source>
</evidence>
<dbReference type="Pfam" id="PF01381">
    <property type="entry name" value="HTH_3"/>
    <property type="match status" value="1"/>
</dbReference>
<dbReference type="Proteomes" id="UP001596407">
    <property type="component" value="Unassembled WGS sequence"/>
</dbReference>
<name>A0ABD5WKY2_9EURY</name>
<dbReference type="RefSeq" id="WP_382210374.1">
    <property type="nucleotide sequence ID" value="NZ_JBHSZH010000005.1"/>
</dbReference>
<keyword evidence="3" id="KW-1185">Reference proteome</keyword>
<gene>
    <name evidence="2" type="ORF">ACFQJ6_06510</name>
</gene>
<feature type="domain" description="HTH cro/C1-type" evidence="1">
    <location>
        <begin position="4"/>
        <end position="32"/>
    </location>
</feature>
<dbReference type="Gene3D" id="1.10.10.60">
    <property type="entry name" value="Homeodomain-like"/>
    <property type="match status" value="1"/>
</dbReference>
<dbReference type="AlphaFoldDB" id="A0ABD5WKY2"/>
<protein>
    <submittedName>
        <fullName evidence="2">Helix-turn-helix domain-containing protein</fullName>
    </submittedName>
</protein>
<evidence type="ECO:0000313" key="2">
    <source>
        <dbReference type="EMBL" id="MFC7079839.1"/>
    </source>
</evidence>
<comment type="caution">
    <text evidence="2">The sequence shown here is derived from an EMBL/GenBank/DDBJ whole genome shotgun (WGS) entry which is preliminary data.</text>
</comment>